<feature type="transmembrane region" description="Helical" evidence="8">
    <location>
        <begin position="171"/>
        <end position="190"/>
    </location>
</feature>
<keyword evidence="10" id="KW-1185">Reference proteome</keyword>
<reference evidence="9 10" key="1">
    <citation type="submission" date="2024-09" db="EMBL/GenBank/DDBJ databases">
        <authorList>
            <person name="Sun Q."/>
            <person name="Mori K."/>
        </authorList>
    </citation>
    <scope>NUCLEOTIDE SEQUENCE [LARGE SCALE GENOMIC DNA]</scope>
    <source>
        <strain evidence="9 10">NCAIM B.02604</strain>
    </source>
</reference>
<dbReference type="RefSeq" id="WP_377460714.1">
    <property type="nucleotide sequence ID" value="NZ_JBHLUB010000032.1"/>
</dbReference>
<evidence type="ECO:0000256" key="4">
    <source>
        <dbReference type="ARBA" id="ARBA00022692"/>
    </source>
</evidence>
<evidence type="ECO:0000256" key="6">
    <source>
        <dbReference type="ARBA" id="ARBA00023136"/>
    </source>
</evidence>
<protein>
    <submittedName>
        <fullName evidence="9">Glycosyltransferase 87 family protein</fullName>
    </submittedName>
</protein>
<keyword evidence="4 8" id="KW-0812">Transmembrane</keyword>
<feature type="transmembrane region" description="Helical" evidence="8">
    <location>
        <begin position="344"/>
        <end position="369"/>
    </location>
</feature>
<evidence type="ECO:0000256" key="3">
    <source>
        <dbReference type="ARBA" id="ARBA00022679"/>
    </source>
</evidence>
<dbReference type="Pfam" id="PF09594">
    <property type="entry name" value="GT87"/>
    <property type="match status" value="1"/>
</dbReference>
<feature type="transmembrane region" description="Helical" evidence="8">
    <location>
        <begin position="263"/>
        <end position="284"/>
    </location>
</feature>
<feature type="transmembrane region" description="Helical" evidence="8">
    <location>
        <begin position="233"/>
        <end position="251"/>
    </location>
</feature>
<evidence type="ECO:0000313" key="10">
    <source>
        <dbReference type="Proteomes" id="UP001589862"/>
    </source>
</evidence>
<organism evidence="9 10">
    <name type="scientific">Micrococcoides hystricis</name>
    <dbReference type="NCBI Taxonomy" id="1572761"/>
    <lineage>
        <taxon>Bacteria</taxon>
        <taxon>Bacillati</taxon>
        <taxon>Actinomycetota</taxon>
        <taxon>Actinomycetes</taxon>
        <taxon>Micrococcales</taxon>
        <taxon>Micrococcaceae</taxon>
        <taxon>Micrococcoides</taxon>
    </lineage>
</organism>
<evidence type="ECO:0000256" key="2">
    <source>
        <dbReference type="ARBA" id="ARBA00022475"/>
    </source>
</evidence>
<comment type="similarity">
    <text evidence="7">Belongs to the glycosyltransferase 87 family.</text>
</comment>
<name>A0ABV6PF91_9MICC</name>
<gene>
    <name evidence="9" type="ORF">ACFFFR_11835</name>
</gene>
<dbReference type="InterPro" id="IPR018584">
    <property type="entry name" value="GT87"/>
</dbReference>
<dbReference type="EMBL" id="JBHLUB010000032">
    <property type="protein sequence ID" value="MFC0583057.1"/>
    <property type="molecule type" value="Genomic_DNA"/>
</dbReference>
<keyword evidence="3" id="KW-0808">Transferase</keyword>
<evidence type="ECO:0000256" key="1">
    <source>
        <dbReference type="ARBA" id="ARBA00004651"/>
    </source>
</evidence>
<evidence type="ECO:0000313" key="9">
    <source>
        <dbReference type="EMBL" id="MFC0583057.1"/>
    </source>
</evidence>
<keyword evidence="6 8" id="KW-0472">Membrane</keyword>
<evidence type="ECO:0000256" key="8">
    <source>
        <dbReference type="SAM" id="Phobius"/>
    </source>
</evidence>
<accession>A0ABV6PF91</accession>
<feature type="transmembrane region" description="Helical" evidence="8">
    <location>
        <begin position="143"/>
        <end position="164"/>
    </location>
</feature>
<comment type="subcellular location">
    <subcellularLocation>
        <location evidence="1">Cell membrane</location>
        <topology evidence="1">Multi-pass membrane protein</topology>
    </subcellularLocation>
</comment>
<evidence type="ECO:0000256" key="5">
    <source>
        <dbReference type="ARBA" id="ARBA00022989"/>
    </source>
</evidence>
<dbReference type="Proteomes" id="UP001589862">
    <property type="component" value="Unassembled WGS sequence"/>
</dbReference>
<feature type="transmembrane region" description="Helical" evidence="8">
    <location>
        <begin position="304"/>
        <end position="323"/>
    </location>
</feature>
<keyword evidence="2" id="KW-1003">Cell membrane</keyword>
<proteinExistence type="inferred from homology"/>
<sequence length="395" mass="43428">MLYSAEFDLRVYYHGAQVALGLDPNDLYAPYLGPIHDPGLPFTYPPFAALAFIPLALVPWEVASWFSAIFTLSAAFVIAKDLLRRTMGLVGERLWWIALAWGIGVCVVLAPWRDSLWFGQINPLLMLVCYVDLAGLMPRVPRGLLIGLFSGIKLVPLALGLFFLARGMWRAILWLGAGFGGTVLVGWLLLPNESSSYWFSVLTDPARVGSLGYPDNISIRGLLARTPAADDSSLIWLTIVLLLCGVTYVVLRRRKTLEYDLSSIYLVASLMLLISPVTWSHHAVWVSLLIPMSFLMLRTYPWRFSESLTFGVTALLLVVMVLGPKRIVWMLGSHANLGTTWQSVVAGQTVTGLLLIVHLAIAFTSVAMVSPTTNQPLSLLGRSNGHSSKGSQQQS</sequence>
<evidence type="ECO:0000256" key="7">
    <source>
        <dbReference type="ARBA" id="ARBA00024033"/>
    </source>
</evidence>
<comment type="caution">
    <text evidence="9">The sequence shown here is derived from an EMBL/GenBank/DDBJ whole genome shotgun (WGS) entry which is preliminary data.</text>
</comment>
<feature type="transmembrane region" description="Helical" evidence="8">
    <location>
        <begin position="94"/>
        <end position="112"/>
    </location>
</feature>
<keyword evidence="5 8" id="KW-1133">Transmembrane helix</keyword>